<reference evidence="1 2" key="1">
    <citation type="submission" date="2018-07" db="EMBL/GenBank/DDBJ databases">
        <title>Venubactetium sediminum gen. nov., sp. nov., isolated from a marine solar saltern.</title>
        <authorList>
            <person name="Wang S."/>
        </authorList>
    </citation>
    <scope>NUCLEOTIDE SEQUENCE [LARGE SCALE GENOMIC DNA]</scope>
    <source>
        <strain evidence="1 2">WD2A32</strain>
    </source>
</reference>
<gene>
    <name evidence="1" type="ORF">DRB17_17805</name>
</gene>
<dbReference type="Proteomes" id="UP000253941">
    <property type="component" value="Unassembled WGS sequence"/>
</dbReference>
<organism evidence="1 2">
    <name type="scientific">Ferruginivarius sediminum</name>
    <dbReference type="NCBI Taxonomy" id="2661937"/>
    <lineage>
        <taxon>Bacteria</taxon>
        <taxon>Pseudomonadati</taxon>
        <taxon>Pseudomonadota</taxon>
        <taxon>Alphaproteobacteria</taxon>
        <taxon>Rhodospirillales</taxon>
        <taxon>Rhodospirillaceae</taxon>
        <taxon>Ferruginivarius</taxon>
    </lineage>
</organism>
<proteinExistence type="predicted"/>
<dbReference type="EMBL" id="QPMH01000026">
    <property type="protein sequence ID" value="RDD60457.1"/>
    <property type="molecule type" value="Genomic_DNA"/>
</dbReference>
<evidence type="ECO:0000313" key="2">
    <source>
        <dbReference type="Proteomes" id="UP000253941"/>
    </source>
</evidence>
<dbReference type="AlphaFoldDB" id="A0A369T8F4"/>
<keyword evidence="2" id="KW-1185">Reference proteome</keyword>
<accession>A0A369T8F4</accession>
<comment type="caution">
    <text evidence="1">The sequence shown here is derived from an EMBL/GenBank/DDBJ whole genome shotgun (WGS) entry which is preliminary data.</text>
</comment>
<protein>
    <submittedName>
        <fullName evidence="1">Uncharacterized protein</fullName>
    </submittedName>
</protein>
<evidence type="ECO:0000313" key="1">
    <source>
        <dbReference type="EMBL" id="RDD60457.1"/>
    </source>
</evidence>
<name>A0A369T8F4_9PROT</name>
<sequence length="61" mass="7436">MDFFIYLKATNDILLHAFSFSAYHKYKITDINKTSDVRHTCTQGWWFSKYWVIEIVIDNWI</sequence>